<evidence type="ECO:0000256" key="6">
    <source>
        <dbReference type="ARBA" id="ARBA00022679"/>
    </source>
</evidence>
<keyword evidence="10" id="KW-0804">Transcription</keyword>
<evidence type="ECO:0000256" key="8">
    <source>
        <dbReference type="ARBA" id="ARBA00023015"/>
    </source>
</evidence>
<dbReference type="InterPro" id="IPR036388">
    <property type="entry name" value="WH-like_DNA-bd_sf"/>
</dbReference>
<dbReference type="AlphaFoldDB" id="A0A3E3HY58"/>
<comment type="similarity">
    <text evidence="2">In the C-terminal section; belongs to the class-I pyridoxal-phosphate-dependent aminotransferase family.</text>
</comment>
<dbReference type="EMBL" id="QVLV01000021">
    <property type="protein sequence ID" value="RGE56739.1"/>
    <property type="molecule type" value="Genomic_DNA"/>
</dbReference>
<dbReference type="GO" id="GO:0030170">
    <property type="term" value="F:pyridoxal phosphate binding"/>
    <property type="evidence" value="ECO:0007669"/>
    <property type="project" value="InterPro"/>
</dbReference>
<accession>A0A3E3HY58</accession>
<keyword evidence="5 12" id="KW-0032">Aminotransferase</keyword>
<dbReference type="Gene3D" id="3.90.1150.10">
    <property type="entry name" value="Aspartate Aminotransferase, domain 1"/>
    <property type="match status" value="1"/>
</dbReference>
<sequence>MKLQIDKSKKLPLYQQIVEQIRAQITSGEIPEGYQFPSERQLAEALGVNRTTVLNAYKELKADGLMASHVGRGTIAVRACGEEPVKAVYPGEPIWDHLFSDYLKNSDGFDVNKYLEIANRKDVISFAAGIASFENPPIQAFEGIGEELLERQSSMLVSPVAGFSSFRRVMSSYMQKRSCFCQPSEIMIVSGAQQGIDLVARAFINPGDIVFIEEPSFFPAIQAFRSLGARLMAIPMEEDGMNVDVLEQLLTRYRPKLIYTMPAYHNPCGVSMSTSKRIRFLELINKYGVPVLEDDPYSELCYEGQTMTPLKSMDKSGYVIYLSTFSKTVYPGLRLGWIWANKKLIYRLSNIRQLMDLHSSCISQLIVERFIASGEMEKYLSLIRREYRDGRDIMMDALKTYAPPGLTWNHPDGGYYLWCRLPEGLPADLLATQAAQNGVAVLPGTPFYLPGQKGENYIRLNYTFPPRNRIAEGIRVLCEVIRKLTVSEKEDGAFSDGEISPIL</sequence>
<dbReference type="PROSITE" id="PS50949">
    <property type="entry name" value="HTH_GNTR"/>
    <property type="match status" value="1"/>
</dbReference>
<evidence type="ECO:0000259" key="11">
    <source>
        <dbReference type="PROSITE" id="PS50949"/>
    </source>
</evidence>
<keyword evidence="13" id="KW-1185">Reference proteome</keyword>
<evidence type="ECO:0000313" key="12">
    <source>
        <dbReference type="EMBL" id="RGE56739.1"/>
    </source>
</evidence>
<evidence type="ECO:0000256" key="7">
    <source>
        <dbReference type="ARBA" id="ARBA00022898"/>
    </source>
</evidence>
<dbReference type="SMART" id="SM00345">
    <property type="entry name" value="HTH_GNTR"/>
    <property type="match status" value="1"/>
</dbReference>
<evidence type="ECO:0000256" key="3">
    <source>
        <dbReference type="ARBA" id="ARBA00007441"/>
    </source>
</evidence>
<proteinExistence type="inferred from homology"/>
<keyword evidence="6 12" id="KW-0808">Transferase</keyword>
<dbReference type="CDD" id="cd00609">
    <property type="entry name" value="AAT_like"/>
    <property type="match status" value="1"/>
</dbReference>
<comment type="caution">
    <text evidence="12">The sequence shown here is derived from an EMBL/GenBank/DDBJ whole genome shotgun (WGS) entry which is preliminary data.</text>
</comment>
<name>A0A3E3HY58_9FIRM</name>
<comment type="cofactor">
    <cofactor evidence="1">
        <name>pyridoxal 5'-phosphate</name>
        <dbReference type="ChEBI" id="CHEBI:597326"/>
    </cofactor>
</comment>
<evidence type="ECO:0000256" key="10">
    <source>
        <dbReference type="ARBA" id="ARBA00023163"/>
    </source>
</evidence>
<protein>
    <submittedName>
        <fullName evidence="12">PLP-dependent aminotransferase family protein</fullName>
    </submittedName>
</protein>
<evidence type="ECO:0000256" key="9">
    <source>
        <dbReference type="ARBA" id="ARBA00023125"/>
    </source>
</evidence>
<dbReference type="CDD" id="cd07377">
    <property type="entry name" value="WHTH_GntR"/>
    <property type="match status" value="1"/>
</dbReference>
<comment type="similarity">
    <text evidence="3">Belongs to the class-I pyridoxal-phosphate-dependent aminotransferase family.</text>
</comment>
<dbReference type="InterPro" id="IPR051446">
    <property type="entry name" value="HTH_trans_reg/aminotransferase"/>
</dbReference>
<feature type="domain" description="HTH gntR-type" evidence="11">
    <location>
        <begin position="11"/>
        <end position="79"/>
    </location>
</feature>
<keyword evidence="8" id="KW-0805">Transcription regulation</keyword>
<keyword evidence="9" id="KW-0238">DNA-binding</keyword>
<dbReference type="Pfam" id="PF00155">
    <property type="entry name" value="Aminotran_1_2"/>
    <property type="match status" value="1"/>
</dbReference>
<dbReference type="FunFam" id="3.40.640.10:FF:000053">
    <property type="entry name" value="Aminotransferase, class I"/>
    <property type="match status" value="1"/>
</dbReference>
<dbReference type="GO" id="GO:0003700">
    <property type="term" value="F:DNA-binding transcription factor activity"/>
    <property type="evidence" value="ECO:0007669"/>
    <property type="project" value="InterPro"/>
</dbReference>
<dbReference type="GeneID" id="97989553"/>
<keyword evidence="7" id="KW-0663">Pyridoxal phosphate</keyword>
<organism evidence="12 13">
    <name type="scientific">Eisenbergiella massiliensis</name>
    <dbReference type="NCBI Taxonomy" id="1720294"/>
    <lineage>
        <taxon>Bacteria</taxon>
        <taxon>Bacillati</taxon>
        <taxon>Bacillota</taxon>
        <taxon>Clostridia</taxon>
        <taxon>Lachnospirales</taxon>
        <taxon>Lachnospiraceae</taxon>
        <taxon>Eisenbergiella</taxon>
    </lineage>
</organism>
<evidence type="ECO:0000256" key="1">
    <source>
        <dbReference type="ARBA" id="ARBA00001933"/>
    </source>
</evidence>
<dbReference type="InterPro" id="IPR000524">
    <property type="entry name" value="Tscrpt_reg_HTH_GntR"/>
</dbReference>
<dbReference type="GO" id="GO:0008483">
    <property type="term" value="F:transaminase activity"/>
    <property type="evidence" value="ECO:0007669"/>
    <property type="project" value="UniProtKB-KW"/>
</dbReference>
<dbReference type="InterPro" id="IPR004839">
    <property type="entry name" value="Aminotransferase_I/II_large"/>
</dbReference>
<dbReference type="Proteomes" id="UP000260812">
    <property type="component" value="Unassembled WGS sequence"/>
</dbReference>
<dbReference type="GO" id="GO:0003677">
    <property type="term" value="F:DNA binding"/>
    <property type="evidence" value="ECO:0007669"/>
    <property type="project" value="UniProtKB-KW"/>
</dbReference>
<dbReference type="InterPro" id="IPR015424">
    <property type="entry name" value="PyrdxlP-dep_Trfase"/>
</dbReference>
<dbReference type="Gene3D" id="1.10.10.10">
    <property type="entry name" value="Winged helix-like DNA-binding domain superfamily/Winged helix DNA-binding domain"/>
    <property type="match status" value="1"/>
</dbReference>
<reference evidence="12" key="1">
    <citation type="submission" date="2018-08" db="EMBL/GenBank/DDBJ databases">
        <title>A genome reference for cultivated species of the human gut microbiota.</title>
        <authorList>
            <person name="Zou Y."/>
            <person name="Xue W."/>
            <person name="Luo G."/>
        </authorList>
    </citation>
    <scope>NUCLEOTIDE SEQUENCE [LARGE SCALE GENOMIC DNA]</scope>
    <source>
        <strain evidence="12">TF05-5AC</strain>
    </source>
</reference>
<dbReference type="InterPro" id="IPR015421">
    <property type="entry name" value="PyrdxlP-dep_Trfase_major"/>
</dbReference>
<dbReference type="InterPro" id="IPR036390">
    <property type="entry name" value="WH_DNA-bd_sf"/>
</dbReference>
<comment type="subunit">
    <text evidence="4">Homodimer.</text>
</comment>
<evidence type="ECO:0000256" key="4">
    <source>
        <dbReference type="ARBA" id="ARBA00011738"/>
    </source>
</evidence>
<dbReference type="Gene3D" id="3.40.640.10">
    <property type="entry name" value="Type I PLP-dependent aspartate aminotransferase-like (Major domain)"/>
    <property type="match status" value="1"/>
</dbReference>
<evidence type="ECO:0000256" key="5">
    <source>
        <dbReference type="ARBA" id="ARBA00022576"/>
    </source>
</evidence>
<dbReference type="RefSeq" id="WP_102289748.1">
    <property type="nucleotide sequence ID" value="NZ_LT969518.1"/>
</dbReference>
<dbReference type="PANTHER" id="PTHR46577:SF2">
    <property type="entry name" value="TRANSCRIPTIONAL REGULATORY PROTEIN"/>
    <property type="match status" value="1"/>
</dbReference>
<dbReference type="PANTHER" id="PTHR46577">
    <property type="entry name" value="HTH-TYPE TRANSCRIPTIONAL REGULATORY PROTEIN GABR"/>
    <property type="match status" value="1"/>
</dbReference>
<dbReference type="SUPFAM" id="SSF53383">
    <property type="entry name" value="PLP-dependent transferases"/>
    <property type="match status" value="1"/>
</dbReference>
<evidence type="ECO:0000313" key="13">
    <source>
        <dbReference type="Proteomes" id="UP000260812"/>
    </source>
</evidence>
<dbReference type="Pfam" id="PF00392">
    <property type="entry name" value="GntR"/>
    <property type="match status" value="1"/>
</dbReference>
<dbReference type="InterPro" id="IPR015422">
    <property type="entry name" value="PyrdxlP-dep_Trfase_small"/>
</dbReference>
<evidence type="ECO:0000256" key="2">
    <source>
        <dbReference type="ARBA" id="ARBA00005384"/>
    </source>
</evidence>
<gene>
    <name evidence="12" type="ORF">DXC51_22520</name>
</gene>
<dbReference type="SUPFAM" id="SSF46785">
    <property type="entry name" value="Winged helix' DNA-binding domain"/>
    <property type="match status" value="1"/>
</dbReference>
<dbReference type="PRINTS" id="PR00035">
    <property type="entry name" value="HTHGNTR"/>
</dbReference>